<dbReference type="EMBL" id="FUWS01000003">
    <property type="protein sequence ID" value="SJZ76598.1"/>
    <property type="molecule type" value="Genomic_DNA"/>
</dbReference>
<evidence type="ECO:0000256" key="4">
    <source>
        <dbReference type="RuleBase" id="RU003694"/>
    </source>
</evidence>
<dbReference type="PANTHER" id="PTHR11712">
    <property type="entry name" value="POLYKETIDE SYNTHASE-RELATED"/>
    <property type="match status" value="1"/>
</dbReference>
<evidence type="ECO:0000313" key="6">
    <source>
        <dbReference type="EMBL" id="SJZ76598.1"/>
    </source>
</evidence>
<keyword evidence="3" id="KW-0012">Acyltransferase</keyword>
<dbReference type="AlphaFoldDB" id="A0A1T4NCT1"/>
<name>A0A1T4NCT1_9ACTN</name>
<dbReference type="Pfam" id="PF02801">
    <property type="entry name" value="Ketoacyl-synt_C"/>
    <property type="match status" value="1"/>
</dbReference>
<dbReference type="PROSITE" id="PS52004">
    <property type="entry name" value="KS3_2"/>
    <property type="match status" value="1"/>
</dbReference>
<dbReference type="InterPro" id="IPR000794">
    <property type="entry name" value="Beta-ketoacyl_synthase"/>
</dbReference>
<dbReference type="PANTHER" id="PTHR11712:SF322">
    <property type="entry name" value="POLYKETIDE BETA-KETOACYL SYNTHASE 2-RELATED"/>
    <property type="match status" value="1"/>
</dbReference>
<dbReference type="OrthoDB" id="9808669at2"/>
<sequence>MRQVVITGMGITLPGAHRPDELWDLAVAGHSQVAPIDRFDTTGHTCPRAGVVADEALGALPNRLRKRMDRFSALALAAADSALADAGLSPDGPAGDIGVYLGNMYAGWEITEPSLRRLYTQGYTGVSPYIASAWFPTAAQGQVTIARGLKGFSKTVSADTAGSALAIGYGMRAIQEGRARVMLCGGAEAPITPYAYTFCTNGGRTSPTGYLPFDSRANGFCVGEGAVFLVLEDAESAHARGARVHARVSGFGVGRARQNEVFAGPGRRALSRVISTAVSEAGISPDLVDYVGLDAQGTVAADEAELAVLESTLGPAGDRRGQTTIKPVTGHLLGAAAAVEAAGALLAIRHGVTPAIASSPTESGATDHHLAPVNRAPRRRPVRNALVNARGADGTVAACLISAA</sequence>
<comment type="similarity">
    <text evidence="1 4">Belongs to the thiolase-like superfamily. Beta-ketoacyl-ACP synthases family.</text>
</comment>
<protein>
    <submittedName>
        <fullName evidence="6">Act minimal PKS chain-length factor (CLF/KS beta)</fullName>
    </submittedName>
</protein>
<evidence type="ECO:0000256" key="1">
    <source>
        <dbReference type="ARBA" id="ARBA00008467"/>
    </source>
</evidence>
<evidence type="ECO:0000259" key="5">
    <source>
        <dbReference type="PROSITE" id="PS52004"/>
    </source>
</evidence>
<dbReference type="InterPro" id="IPR014030">
    <property type="entry name" value="Ketoacyl_synth_N"/>
</dbReference>
<dbReference type="RefSeq" id="WP_078760758.1">
    <property type="nucleotide sequence ID" value="NZ_FUWS01000003.1"/>
</dbReference>
<dbReference type="InterPro" id="IPR014031">
    <property type="entry name" value="Ketoacyl_synth_C"/>
</dbReference>
<feature type="domain" description="Ketosynthase family 3 (KS3)" evidence="5">
    <location>
        <begin position="1"/>
        <end position="403"/>
    </location>
</feature>
<reference evidence="6 7" key="1">
    <citation type="submission" date="2017-02" db="EMBL/GenBank/DDBJ databases">
        <authorList>
            <person name="Peterson S.W."/>
        </authorList>
    </citation>
    <scope>NUCLEOTIDE SEQUENCE [LARGE SCALE GENOMIC DNA]</scope>
    <source>
        <strain evidence="6 7">DSM 45154</strain>
    </source>
</reference>
<keyword evidence="7" id="KW-1185">Reference proteome</keyword>
<evidence type="ECO:0000313" key="7">
    <source>
        <dbReference type="Proteomes" id="UP000190637"/>
    </source>
</evidence>
<dbReference type="SUPFAM" id="SSF53901">
    <property type="entry name" value="Thiolase-like"/>
    <property type="match status" value="2"/>
</dbReference>
<dbReference type="Gene3D" id="3.40.47.10">
    <property type="match status" value="2"/>
</dbReference>
<proteinExistence type="inferred from homology"/>
<dbReference type="SMART" id="SM00825">
    <property type="entry name" value="PKS_KS"/>
    <property type="match status" value="1"/>
</dbReference>
<dbReference type="InterPro" id="IPR020841">
    <property type="entry name" value="PKS_Beta-ketoAc_synthase_dom"/>
</dbReference>
<dbReference type="GO" id="GO:0006633">
    <property type="term" value="P:fatty acid biosynthetic process"/>
    <property type="evidence" value="ECO:0007669"/>
    <property type="project" value="TreeGrafter"/>
</dbReference>
<dbReference type="InterPro" id="IPR016039">
    <property type="entry name" value="Thiolase-like"/>
</dbReference>
<gene>
    <name evidence="6" type="ORF">SAMN02745673_01372</name>
</gene>
<dbReference type="Proteomes" id="UP000190637">
    <property type="component" value="Unassembled WGS sequence"/>
</dbReference>
<evidence type="ECO:0000256" key="2">
    <source>
        <dbReference type="ARBA" id="ARBA00022679"/>
    </source>
</evidence>
<keyword evidence="2 4" id="KW-0808">Transferase</keyword>
<dbReference type="Pfam" id="PF00109">
    <property type="entry name" value="ketoacyl-synt"/>
    <property type="match status" value="1"/>
</dbReference>
<dbReference type="STRING" id="1122192.SAMN02745673_01372"/>
<organism evidence="6 7">
    <name type="scientific">Marinactinospora thermotolerans DSM 45154</name>
    <dbReference type="NCBI Taxonomy" id="1122192"/>
    <lineage>
        <taxon>Bacteria</taxon>
        <taxon>Bacillati</taxon>
        <taxon>Actinomycetota</taxon>
        <taxon>Actinomycetes</taxon>
        <taxon>Streptosporangiales</taxon>
        <taxon>Nocardiopsidaceae</taxon>
        <taxon>Marinactinospora</taxon>
    </lineage>
</organism>
<accession>A0A1T4NCT1</accession>
<dbReference type="GO" id="GO:0004315">
    <property type="term" value="F:3-oxoacyl-[acyl-carrier-protein] synthase activity"/>
    <property type="evidence" value="ECO:0007669"/>
    <property type="project" value="TreeGrafter"/>
</dbReference>
<evidence type="ECO:0000256" key="3">
    <source>
        <dbReference type="ARBA" id="ARBA00023315"/>
    </source>
</evidence>